<sequence>VYIEKAGDNNFEPPEEHGVVDQLNLIFVPHVIAVQKGTTIDFPNSDLVRHNVFSTPDSCNQFNLGTYDIGASKPVTFNESCEVPLLCNVHAEMSAYVVVLDNPYFAVTAKDGNFKVDNVPPGTYKLKTWHEKLRSEEQDVSVEGGRTVEVNFTLKKRK</sequence>
<evidence type="ECO:0000313" key="1">
    <source>
        <dbReference type="EMBL" id="GAX62441.1"/>
    </source>
</evidence>
<dbReference type="RefSeq" id="WP_096895832.1">
    <property type="nucleotide sequence ID" value="NZ_BAOS01000031.1"/>
</dbReference>
<dbReference type="Pfam" id="PF13620">
    <property type="entry name" value="CarboxypepD_reg"/>
    <property type="match status" value="1"/>
</dbReference>
<dbReference type="OrthoDB" id="274610at2"/>
<dbReference type="SUPFAM" id="SSF49452">
    <property type="entry name" value="Starch-binding domain-like"/>
    <property type="match status" value="1"/>
</dbReference>
<dbReference type="GO" id="GO:0030246">
    <property type="term" value="F:carbohydrate binding"/>
    <property type="evidence" value="ECO:0007669"/>
    <property type="project" value="InterPro"/>
</dbReference>
<evidence type="ECO:0000313" key="2">
    <source>
        <dbReference type="Proteomes" id="UP000218542"/>
    </source>
</evidence>
<dbReference type="SUPFAM" id="SSF49503">
    <property type="entry name" value="Cupredoxins"/>
    <property type="match status" value="1"/>
</dbReference>
<feature type="non-terminal residue" evidence="1">
    <location>
        <position position="1"/>
    </location>
</feature>
<gene>
    <name evidence="1" type="ORF">SCALIN_C31_0076</name>
</gene>
<organism evidence="1 2">
    <name type="scientific">Candidatus Scalindua japonica</name>
    <dbReference type="NCBI Taxonomy" id="1284222"/>
    <lineage>
        <taxon>Bacteria</taxon>
        <taxon>Pseudomonadati</taxon>
        <taxon>Planctomycetota</taxon>
        <taxon>Candidatus Brocadiia</taxon>
        <taxon>Candidatus Brocadiales</taxon>
        <taxon>Candidatus Scalinduaceae</taxon>
        <taxon>Candidatus Scalindua</taxon>
    </lineage>
</organism>
<dbReference type="InterPro" id="IPR008972">
    <property type="entry name" value="Cupredoxin"/>
</dbReference>
<dbReference type="EMBL" id="BAOS01000031">
    <property type="protein sequence ID" value="GAX62441.1"/>
    <property type="molecule type" value="Genomic_DNA"/>
</dbReference>
<dbReference type="AlphaFoldDB" id="A0A286U2Z2"/>
<keyword evidence="2" id="KW-1185">Reference proteome</keyword>
<dbReference type="Proteomes" id="UP000218542">
    <property type="component" value="Unassembled WGS sequence"/>
</dbReference>
<reference evidence="2" key="1">
    <citation type="journal article" date="2017" name="Environ. Microbiol. Rep.">
        <title>Genetic Diversity of Marine Anaerobic Ammonium-Oxidizing Bacteria as Revealed by Genomic and Proteomic Analyses of 'Candidatus Scalindua japonica'.</title>
        <authorList>
            <person name="Oshiki M."/>
            <person name="Mizuto K."/>
            <person name="Kimura Z."/>
            <person name="Kindaichi T."/>
            <person name="Satoh H."/>
            <person name="Okabe S."/>
        </authorList>
    </citation>
    <scope>NUCLEOTIDE SEQUENCE [LARGE SCALE GENOMIC DNA]</scope>
    <source>
        <strain evidence="2">husup-a2</strain>
    </source>
</reference>
<proteinExistence type="predicted"/>
<dbReference type="Gene3D" id="2.60.40.420">
    <property type="entry name" value="Cupredoxins - blue copper proteins"/>
    <property type="match status" value="1"/>
</dbReference>
<dbReference type="InterPro" id="IPR013784">
    <property type="entry name" value="Carb-bd-like_fold"/>
</dbReference>
<comment type="caution">
    <text evidence="1">The sequence shown here is derived from an EMBL/GenBank/DDBJ whole genome shotgun (WGS) entry which is preliminary data.</text>
</comment>
<name>A0A286U2Z2_9BACT</name>
<protein>
    <submittedName>
        <fullName evidence="1">Plastocyanin</fullName>
    </submittedName>
</protein>
<accession>A0A286U2Z2</accession>
<dbReference type="Gene3D" id="2.60.40.1120">
    <property type="entry name" value="Carboxypeptidase-like, regulatory domain"/>
    <property type="match status" value="1"/>
</dbReference>